<accession>A0A9P0MY46</accession>
<dbReference type="PROSITE" id="PS50157">
    <property type="entry name" value="ZINC_FINGER_C2H2_2"/>
    <property type="match status" value="7"/>
</dbReference>
<name>A0A9P0MY46_SPOLI</name>
<evidence type="ECO:0000259" key="9">
    <source>
        <dbReference type="PROSITE" id="PS50157"/>
    </source>
</evidence>
<evidence type="ECO:0000256" key="3">
    <source>
        <dbReference type="ARBA" id="ARBA00022737"/>
    </source>
</evidence>
<proteinExistence type="predicted"/>
<protein>
    <recommendedName>
        <fullName evidence="9">C2H2-type domain-containing protein</fullName>
    </recommendedName>
</protein>
<dbReference type="Gene3D" id="3.30.160.60">
    <property type="entry name" value="Classic Zinc Finger"/>
    <property type="match status" value="5"/>
</dbReference>
<dbReference type="FunFam" id="3.30.160.60:FF:000100">
    <property type="entry name" value="Zinc finger 45-like"/>
    <property type="match status" value="1"/>
</dbReference>
<evidence type="ECO:0000256" key="5">
    <source>
        <dbReference type="ARBA" id="ARBA00022833"/>
    </source>
</evidence>
<dbReference type="GO" id="GO:0005634">
    <property type="term" value="C:nucleus"/>
    <property type="evidence" value="ECO:0007669"/>
    <property type="project" value="UniProtKB-SubCell"/>
</dbReference>
<dbReference type="InterPro" id="IPR036236">
    <property type="entry name" value="Znf_C2H2_sf"/>
</dbReference>
<dbReference type="PANTHER" id="PTHR24394:SF29">
    <property type="entry name" value="MYONEURIN"/>
    <property type="match status" value="1"/>
</dbReference>
<dbReference type="FunFam" id="3.30.160.60:FF:000446">
    <property type="entry name" value="Zinc finger protein"/>
    <property type="match status" value="1"/>
</dbReference>
<evidence type="ECO:0000256" key="6">
    <source>
        <dbReference type="ARBA" id="ARBA00023242"/>
    </source>
</evidence>
<keyword evidence="11" id="KW-1185">Reference proteome</keyword>
<evidence type="ECO:0000256" key="1">
    <source>
        <dbReference type="ARBA" id="ARBA00004123"/>
    </source>
</evidence>
<feature type="domain" description="C2H2-type" evidence="9">
    <location>
        <begin position="291"/>
        <end position="318"/>
    </location>
</feature>
<evidence type="ECO:0000256" key="4">
    <source>
        <dbReference type="ARBA" id="ARBA00022771"/>
    </source>
</evidence>
<dbReference type="Pfam" id="PF00096">
    <property type="entry name" value="zf-C2H2"/>
    <property type="match status" value="5"/>
</dbReference>
<dbReference type="GO" id="GO:0043565">
    <property type="term" value="F:sequence-specific DNA binding"/>
    <property type="evidence" value="ECO:0007669"/>
    <property type="project" value="UniProtKB-ARBA"/>
</dbReference>
<dbReference type="InterPro" id="IPR013087">
    <property type="entry name" value="Znf_C2H2_type"/>
</dbReference>
<sequence>MSFYNMNPQVCTNCRNEKPVNATDNRLVTESCGHVKCMNCLLHEKTGCQACLSEKSSLRVDEALNESLDEEFAEDSPPPETDNCYDLLDKEIQGEIYDEFCKKKKLETSHIKVENDANGKTFVCTVCKKKFHAPSQVAYHAYCNGQRKPYQCPECNKTFATMSHYKYHMRVHRNERTYSCDVCGEGFFQMSKLQRHKLKHTKEKKFACNECNKAFNNLSSLRKHGLTHTDERPFSCPTCGTRFRDSSNLRKHNIRKHERKCACGGWGGCVRAGCGGGGAGAAGRTASRRTYQCPRCPRAFHSGKDMRRHAAVHTDSKPFRCKVCSRRFRRKDNLERHIRNTHPEYVPATAVDCDETILKQIQANGHTTKLDDYQKDEKFKLEIMNPLPPLPEELMQKHMHETDKKQENADEDNKIDKSYILVANNARQSVIVGNKTASVEKTVANSPEHCEYVHKIRKASIIPLPPIDVRKMIELEEQTNLNNLDLGAPPKDKKTLYEKILYGDRDKKDSEEPSVDSGPEVHWRRKLKQSVSIGKTINASLTRS</sequence>
<evidence type="ECO:0000313" key="10">
    <source>
        <dbReference type="EMBL" id="CAH1635522.1"/>
    </source>
</evidence>
<dbReference type="GO" id="GO:0005694">
    <property type="term" value="C:chromosome"/>
    <property type="evidence" value="ECO:0007669"/>
    <property type="project" value="UniProtKB-ARBA"/>
</dbReference>
<dbReference type="Proteomes" id="UP001153321">
    <property type="component" value="Chromosome 11"/>
</dbReference>
<dbReference type="GO" id="GO:0008270">
    <property type="term" value="F:zinc ion binding"/>
    <property type="evidence" value="ECO:0007669"/>
    <property type="project" value="UniProtKB-KW"/>
</dbReference>
<dbReference type="SUPFAM" id="SSF57667">
    <property type="entry name" value="beta-beta-alpha zinc fingers"/>
    <property type="match status" value="4"/>
</dbReference>
<dbReference type="PROSITE" id="PS00028">
    <property type="entry name" value="ZINC_FINGER_C2H2_1"/>
    <property type="match status" value="6"/>
</dbReference>
<dbReference type="FunFam" id="3.30.160.60:FF:001732">
    <property type="entry name" value="Zgc:162936"/>
    <property type="match status" value="1"/>
</dbReference>
<dbReference type="FunFam" id="3.30.160.60:FF:000925">
    <property type="entry name" value="Zinc finger protein 668"/>
    <property type="match status" value="1"/>
</dbReference>
<keyword evidence="5" id="KW-0862">Zinc</keyword>
<feature type="domain" description="C2H2-type" evidence="9">
    <location>
        <begin position="319"/>
        <end position="347"/>
    </location>
</feature>
<evidence type="ECO:0000256" key="8">
    <source>
        <dbReference type="SAM" id="MobiDB-lite"/>
    </source>
</evidence>
<keyword evidence="4 7" id="KW-0863">Zinc-finger</keyword>
<dbReference type="GO" id="GO:0000981">
    <property type="term" value="F:DNA-binding transcription factor activity, RNA polymerase II-specific"/>
    <property type="evidence" value="ECO:0007669"/>
    <property type="project" value="TreeGrafter"/>
</dbReference>
<feature type="domain" description="C2H2-type" evidence="9">
    <location>
        <begin position="206"/>
        <end position="233"/>
    </location>
</feature>
<gene>
    <name evidence="10" type="ORF">SPLIT_LOCUS884</name>
</gene>
<dbReference type="AlphaFoldDB" id="A0A9P0MY46"/>
<feature type="domain" description="C2H2-type" evidence="9">
    <location>
        <begin position="178"/>
        <end position="205"/>
    </location>
</feature>
<comment type="subcellular location">
    <subcellularLocation>
        <location evidence="1">Nucleus</location>
    </subcellularLocation>
</comment>
<evidence type="ECO:0000313" key="11">
    <source>
        <dbReference type="Proteomes" id="UP001153321"/>
    </source>
</evidence>
<dbReference type="SMART" id="SM00355">
    <property type="entry name" value="ZnF_C2H2"/>
    <property type="match status" value="7"/>
</dbReference>
<dbReference type="PANTHER" id="PTHR24394">
    <property type="entry name" value="ZINC FINGER PROTEIN"/>
    <property type="match status" value="1"/>
</dbReference>
<feature type="region of interest" description="Disordered" evidence="8">
    <location>
        <begin position="503"/>
        <end position="523"/>
    </location>
</feature>
<keyword evidence="3" id="KW-0677">Repeat</keyword>
<dbReference type="EMBL" id="LR824542">
    <property type="protein sequence ID" value="CAH1635522.1"/>
    <property type="molecule type" value="Genomic_DNA"/>
</dbReference>
<organism evidence="10 11">
    <name type="scientific">Spodoptera littoralis</name>
    <name type="common">Egyptian cotton leafworm</name>
    <dbReference type="NCBI Taxonomy" id="7109"/>
    <lineage>
        <taxon>Eukaryota</taxon>
        <taxon>Metazoa</taxon>
        <taxon>Ecdysozoa</taxon>
        <taxon>Arthropoda</taxon>
        <taxon>Hexapoda</taxon>
        <taxon>Insecta</taxon>
        <taxon>Pterygota</taxon>
        <taxon>Neoptera</taxon>
        <taxon>Endopterygota</taxon>
        <taxon>Lepidoptera</taxon>
        <taxon>Glossata</taxon>
        <taxon>Ditrysia</taxon>
        <taxon>Noctuoidea</taxon>
        <taxon>Noctuidae</taxon>
        <taxon>Amphipyrinae</taxon>
        <taxon>Spodoptera</taxon>
    </lineage>
</organism>
<evidence type="ECO:0000256" key="2">
    <source>
        <dbReference type="ARBA" id="ARBA00022723"/>
    </source>
</evidence>
<dbReference type="GO" id="GO:0045893">
    <property type="term" value="P:positive regulation of DNA-templated transcription"/>
    <property type="evidence" value="ECO:0007669"/>
    <property type="project" value="UniProtKB-ARBA"/>
</dbReference>
<keyword evidence="6" id="KW-0539">Nucleus</keyword>
<evidence type="ECO:0000256" key="7">
    <source>
        <dbReference type="PROSITE-ProRule" id="PRU00042"/>
    </source>
</evidence>
<feature type="domain" description="C2H2-type" evidence="9">
    <location>
        <begin position="150"/>
        <end position="177"/>
    </location>
</feature>
<keyword evidence="2" id="KW-0479">Metal-binding</keyword>
<reference evidence="10" key="1">
    <citation type="submission" date="2022-02" db="EMBL/GenBank/DDBJ databases">
        <authorList>
            <person name="King R."/>
        </authorList>
    </citation>
    <scope>NUCLEOTIDE SEQUENCE</scope>
</reference>
<feature type="domain" description="C2H2-type" evidence="9">
    <location>
        <begin position="234"/>
        <end position="262"/>
    </location>
</feature>
<dbReference type="FunFam" id="3.30.160.60:FF:000744">
    <property type="entry name" value="zinc finger E-box-binding homeobox 1"/>
    <property type="match status" value="1"/>
</dbReference>
<feature type="domain" description="C2H2-type" evidence="9">
    <location>
        <begin position="122"/>
        <end position="149"/>
    </location>
</feature>